<dbReference type="EMBL" id="CP026105">
    <property type="protein sequence ID" value="AUT69883.1"/>
    <property type="molecule type" value="Genomic_DNA"/>
</dbReference>
<proteinExistence type="predicted"/>
<evidence type="ECO:0000313" key="2">
    <source>
        <dbReference type="Proteomes" id="UP000236649"/>
    </source>
</evidence>
<gene>
    <name evidence="1" type="ORF">C2L64_17500</name>
</gene>
<organism evidence="1 2">
    <name type="scientific">Paraburkholderia hospita</name>
    <dbReference type="NCBI Taxonomy" id="169430"/>
    <lineage>
        <taxon>Bacteria</taxon>
        <taxon>Pseudomonadati</taxon>
        <taxon>Pseudomonadota</taxon>
        <taxon>Betaproteobacteria</taxon>
        <taxon>Burkholderiales</taxon>
        <taxon>Burkholderiaceae</taxon>
        <taxon>Paraburkholderia</taxon>
    </lineage>
</organism>
<protein>
    <submittedName>
        <fullName evidence="1">Uncharacterized protein</fullName>
    </submittedName>
</protein>
<dbReference type="KEGG" id="phs:C2L64_17500"/>
<accession>A0AAN1J9K9</accession>
<dbReference type="Proteomes" id="UP000236649">
    <property type="component" value="Chromosome 1"/>
</dbReference>
<reference evidence="1 2" key="1">
    <citation type="submission" date="2018-01" db="EMBL/GenBank/DDBJ databases">
        <title>Species boundaries and ecological features among Paraburkholderia terrae DSMZ17804T, P. hospita DSMZ17164T and P. caribensis DSMZ13236T.</title>
        <authorList>
            <person name="Pratama A.A."/>
        </authorList>
    </citation>
    <scope>NUCLEOTIDE SEQUENCE [LARGE SCALE GENOMIC DNA]</scope>
    <source>
        <strain evidence="1 2">DSM 17164</strain>
    </source>
</reference>
<sequence>MTRLSAAHAAFVLVTHRRYAILQRHHAGDGAMSHHQTDGAAATAVGSSRMASRFCLMSLSDREQNSRILSSLRCQTFAENFS</sequence>
<evidence type="ECO:0000313" key="1">
    <source>
        <dbReference type="EMBL" id="AUT69883.1"/>
    </source>
</evidence>
<dbReference type="AlphaFoldDB" id="A0AAN1J9K9"/>
<name>A0AAN1J9K9_9BURK</name>